<evidence type="ECO:0000313" key="4">
    <source>
        <dbReference type="Proteomes" id="UP001177258"/>
    </source>
</evidence>
<protein>
    <submittedName>
        <fullName evidence="3">Uncharacterized protein</fullName>
    </submittedName>
</protein>
<evidence type="ECO:0000313" key="5">
    <source>
        <dbReference type="Proteomes" id="UP001240777"/>
    </source>
</evidence>
<keyword evidence="1" id="KW-0472">Membrane</keyword>
<comment type="caution">
    <text evidence="3">The sequence shown here is derived from an EMBL/GenBank/DDBJ whole genome shotgun (WGS) entry which is preliminary data.</text>
</comment>
<dbReference type="AlphaFoldDB" id="A0AA90PII9"/>
<evidence type="ECO:0000313" key="2">
    <source>
        <dbReference type="EMBL" id="MDO7252604.1"/>
    </source>
</evidence>
<dbReference type="Proteomes" id="UP001240777">
    <property type="component" value="Unassembled WGS sequence"/>
</dbReference>
<name>A0AA90PII9_9HELI</name>
<gene>
    <name evidence="2" type="ORF">Q5I04_01555</name>
    <name evidence="3" type="ORF">Q5I06_01555</name>
</gene>
<evidence type="ECO:0000256" key="1">
    <source>
        <dbReference type="SAM" id="Phobius"/>
    </source>
</evidence>
<keyword evidence="1" id="KW-0812">Transmembrane</keyword>
<dbReference type="EMBL" id="JAUYZK010000002">
    <property type="protein sequence ID" value="MDP2538471.1"/>
    <property type="molecule type" value="Genomic_DNA"/>
</dbReference>
<feature type="transmembrane region" description="Helical" evidence="1">
    <location>
        <begin position="157"/>
        <end position="179"/>
    </location>
</feature>
<organism evidence="3 4">
    <name type="scientific">Helicobacter cappadocius</name>
    <dbReference type="NCBI Taxonomy" id="3063998"/>
    <lineage>
        <taxon>Bacteria</taxon>
        <taxon>Pseudomonadati</taxon>
        <taxon>Campylobacterota</taxon>
        <taxon>Epsilonproteobacteria</taxon>
        <taxon>Campylobacterales</taxon>
        <taxon>Helicobacteraceae</taxon>
        <taxon>Helicobacter</taxon>
    </lineage>
</organism>
<sequence>MNDYVFSLAYMAFLGYFGHRAKVSKKINFILMILGAIVVNIPINNLSINILTYSYTGRMSVFLFTFCIMTIFENLKTHQNNLISLRGFVFIFLFGLILYLSALNLIPINLYYQSSIFIIITCCLITIVAYYIDKILGIIYLLCLFAYSLNTMDSKNLFDYFIDVPTWILSIISIIIYFIKKISNNNYYNLK</sequence>
<accession>A0AA90PII9</accession>
<reference evidence="2" key="2">
    <citation type="submission" date="2023-07" db="EMBL/GenBank/DDBJ databases">
        <authorList>
            <person name="Aydin F."/>
            <person name="Tarhane S."/>
            <person name="Saticioglu I.B."/>
            <person name="Karakaya E."/>
            <person name="Abay S."/>
            <person name="Guran O."/>
            <person name="Bozkurt E."/>
            <person name="Uzum N."/>
            <person name="Olgun K."/>
            <person name="Jablonski D."/>
        </authorList>
    </citation>
    <scope>NUCLEOTIDE SEQUENCE</scope>
    <source>
        <strain evidence="2">Faydin-H75</strain>
    </source>
</reference>
<dbReference type="Proteomes" id="UP001177258">
    <property type="component" value="Unassembled WGS sequence"/>
</dbReference>
<feature type="transmembrane region" description="Helical" evidence="1">
    <location>
        <begin position="87"/>
        <end position="110"/>
    </location>
</feature>
<reference evidence="3 5" key="1">
    <citation type="submission" date="2023-07" db="EMBL/GenBank/DDBJ databases">
        <title>Unpublished Manusciprt.</title>
        <authorList>
            <person name="Aydin F."/>
            <person name="Tarhane S."/>
            <person name="Saticioglu I.B."/>
            <person name="Karakaya E."/>
            <person name="Abay S."/>
            <person name="Guran O."/>
            <person name="Bozkurt E."/>
            <person name="Uzum N."/>
            <person name="Olgun K."/>
            <person name="Jablonski D."/>
        </authorList>
    </citation>
    <scope>NUCLEOTIDE SEQUENCE</scope>
    <source>
        <strain evidence="5">faydin-H75</strain>
        <strain evidence="3">Faydin-H76</strain>
    </source>
</reference>
<keyword evidence="1" id="KW-1133">Transmembrane helix</keyword>
<dbReference type="EMBL" id="JAUPEV010000002">
    <property type="protein sequence ID" value="MDO7252604.1"/>
    <property type="molecule type" value="Genomic_DNA"/>
</dbReference>
<evidence type="ECO:0000313" key="3">
    <source>
        <dbReference type="EMBL" id="MDP2538471.1"/>
    </source>
</evidence>
<feature type="transmembrane region" description="Helical" evidence="1">
    <location>
        <begin position="55"/>
        <end position="75"/>
    </location>
</feature>
<proteinExistence type="predicted"/>
<feature type="transmembrane region" description="Helical" evidence="1">
    <location>
        <begin position="27"/>
        <end position="43"/>
    </location>
</feature>
<reference evidence="2 4" key="3">
    <citation type="journal article" date="2024" name="Syst. Appl. Microbiol.">
        <title>Helicobacter cappadocius sp. nov., from lizards: The first psychrotrophic Helicobacter species.</title>
        <authorList>
            <person name="Aydin F."/>
            <person name="Tarhane S."/>
            <person name="Karakaya E."/>
            <person name="Abay S."/>
            <person name="Kayman T."/>
            <person name="Guran O."/>
            <person name="Bozkurt E."/>
            <person name="Uzum N."/>
            <person name="Avci A."/>
            <person name="Olgun K."/>
            <person name="Jablonski D."/>
            <person name="Guran C."/>
            <person name="Burcin Saticioglu I."/>
        </authorList>
    </citation>
    <scope>NUCLEOTIDE SEQUENCE [LARGE SCALE GENOMIC DNA]</scope>
    <source>
        <strain evidence="2">Faydin-H75</strain>
        <strain evidence="4">faydin-H76</strain>
    </source>
</reference>
<feature type="transmembrane region" description="Helical" evidence="1">
    <location>
        <begin position="116"/>
        <end position="145"/>
    </location>
</feature>
<keyword evidence="5" id="KW-1185">Reference proteome</keyword>
<dbReference type="RefSeq" id="WP_305516447.1">
    <property type="nucleotide sequence ID" value="NZ_JAUPEV010000002.1"/>
</dbReference>